<dbReference type="Proteomes" id="UP000284451">
    <property type="component" value="Unassembled WGS sequence"/>
</dbReference>
<evidence type="ECO:0000313" key="3">
    <source>
        <dbReference type="Proteomes" id="UP000284451"/>
    </source>
</evidence>
<comment type="caution">
    <text evidence="2">The sequence shown here is derived from an EMBL/GenBank/DDBJ whole genome shotgun (WGS) entry which is preliminary data.</text>
</comment>
<accession>A0A443KCV8</accession>
<sequence>MTNMPVKPLPDDAVDMAAKAIAAEVAHHIKTMYPGAAEAVAWESCKRSLAGVIRNGMKRLGDAAERGEMESEIKAMRSQRSREDAMRRDMAEASTPAVVFAAIQHNQSN</sequence>
<dbReference type="AlphaFoldDB" id="A0A443KCV8"/>
<name>A0A443KCV8_9RHOB</name>
<organism evidence="2 3">
    <name type="scientific">Paenirhodobacter populi</name>
    <dbReference type="NCBI Taxonomy" id="2306993"/>
    <lineage>
        <taxon>Bacteria</taxon>
        <taxon>Pseudomonadati</taxon>
        <taxon>Pseudomonadota</taxon>
        <taxon>Alphaproteobacteria</taxon>
        <taxon>Rhodobacterales</taxon>
        <taxon>Rhodobacter group</taxon>
        <taxon>Paenirhodobacter</taxon>
    </lineage>
</organism>
<proteinExistence type="predicted"/>
<gene>
    <name evidence="2" type="ORF">D2T29_12435</name>
</gene>
<reference evidence="2 3" key="1">
    <citation type="submission" date="2019-01" db="EMBL/GenBank/DDBJ databases">
        <title>Sinorhodobacter populi sp. nov. isolated from the symptomatic bark tissue of Populus euramericana canker.</title>
        <authorList>
            <person name="Xu G."/>
        </authorList>
    </citation>
    <scope>NUCLEOTIDE SEQUENCE [LARGE SCALE GENOMIC DNA]</scope>
    <source>
        <strain evidence="2 3">07D10-4-3</strain>
    </source>
</reference>
<dbReference type="EMBL" id="SAUY01000015">
    <property type="protein sequence ID" value="RWR30472.1"/>
    <property type="molecule type" value="Genomic_DNA"/>
</dbReference>
<evidence type="ECO:0000256" key="1">
    <source>
        <dbReference type="SAM" id="MobiDB-lite"/>
    </source>
</evidence>
<dbReference type="RefSeq" id="WP_128232678.1">
    <property type="nucleotide sequence ID" value="NZ_SAUY01000015.1"/>
</dbReference>
<protein>
    <submittedName>
        <fullName evidence="2">Uncharacterized protein</fullName>
    </submittedName>
</protein>
<evidence type="ECO:0000313" key="2">
    <source>
        <dbReference type="EMBL" id="RWR30472.1"/>
    </source>
</evidence>
<feature type="region of interest" description="Disordered" evidence="1">
    <location>
        <begin position="69"/>
        <end position="91"/>
    </location>
</feature>
<reference evidence="2 3" key="2">
    <citation type="submission" date="2019-01" db="EMBL/GenBank/DDBJ databases">
        <authorList>
            <person name="Li Y."/>
        </authorList>
    </citation>
    <scope>NUCLEOTIDE SEQUENCE [LARGE SCALE GENOMIC DNA]</scope>
    <source>
        <strain evidence="2 3">07D10-4-3</strain>
    </source>
</reference>